<dbReference type="EMBL" id="LUGG01000009">
    <property type="protein sequence ID" value="OBZ72525.1"/>
    <property type="molecule type" value="Genomic_DNA"/>
</dbReference>
<keyword evidence="1" id="KW-0732">Signal</keyword>
<gene>
    <name evidence="2" type="ORF">A0H81_07609</name>
</gene>
<dbReference type="Proteomes" id="UP000092993">
    <property type="component" value="Unassembled WGS sequence"/>
</dbReference>
<feature type="chain" id="PRO_5008888953" evidence="1">
    <location>
        <begin position="23"/>
        <end position="71"/>
    </location>
</feature>
<evidence type="ECO:0000313" key="2">
    <source>
        <dbReference type="EMBL" id="OBZ72525.1"/>
    </source>
</evidence>
<accession>A0A1C7M6D8</accession>
<name>A0A1C7M6D8_GRIFR</name>
<comment type="caution">
    <text evidence="2">The sequence shown here is derived from an EMBL/GenBank/DDBJ whole genome shotgun (WGS) entry which is preliminary data.</text>
</comment>
<dbReference type="AlphaFoldDB" id="A0A1C7M6D8"/>
<organism evidence="2 3">
    <name type="scientific">Grifola frondosa</name>
    <name type="common">Maitake</name>
    <name type="synonym">Polyporus frondosus</name>
    <dbReference type="NCBI Taxonomy" id="5627"/>
    <lineage>
        <taxon>Eukaryota</taxon>
        <taxon>Fungi</taxon>
        <taxon>Dikarya</taxon>
        <taxon>Basidiomycota</taxon>
        <taxon>Agaricomycotina</taxon>
        <taxon>Agaricomycetes</taxon>
        <taxon>Polyporales</taxon>
        <taxon>Grifolaceae</taxon>
        <taxon>Grifola</taxon>
    </lineage>
</organism>
<reference evidence="2 3" key="1">
    <citation type="submission" date="2016-03" db="EMBL/GenBank/DDBJ databases">
        <title>Whole genome sequencing of Grifola frondosa 9006-11.</title>
        <authorList>
            <person name="Min B."/>
            <person name="Park H."/>
            <person name="Kim J.-G."/>
            <person name="Cho H."/>
            <person name="Oh Y.-L."/>
            <person name="Kong W.-S."/>
            <person name="Choi I.-G."/>
        </authorList>
    </citation>
    <scope>NUCLEOTIDE SEQUENCE [LARGE SCALE GENOMIC DNA]</scope>
    <source>
        <strain evidence="2 3">9006-11</strain>
    </source>
</reference>
<protein>
    <submittedName>
        <fullName evidence="2">Uncharacterized protein</fullName>
    </submittedName>
</protein>
<feature type="signal peptide" evidence="1">
    <location>
        <begin position="1"/>
        <end position="22"/>
    </location>
</feature>
<proteinExistence type="predicted"/>
<evidence type="ECO:0000256" key="1">
    <source>
        <dbReference type="SAM" id="SignalP"/>
    </source>
</evidence>
<evidence type="ECO:0000313" key="3">
    <source>
        <dbReference type="Proteomes" id="UP000092993"/>
    </source>
</evidence>
<sequence length="71" mass="7808">MYLPLATFLPLVVLAGTFVVNAAPLHDTVAYSEPAVPAPIINSNSEREMQREHALPSIHPWAIFHGKPLHI</sequence>
<keyword evidence="3" id="KW-1185">Reference proteome</keyword>